<dbReference type="InterPro" id="IPR007110">
    <property type="entry name" value="Ig-like_dom"/>
</dbReference>
<evidence type="ECO:0000256" key="2">
    <source>
        <dbReference type="ARBA" id="ARBA00023157"/>
    </source>
</evidence>
<dbReference type="Proteomes" id="UP000001555">
    <property type="component" value="Unassembled WGS sequence"/>
</dbReference>
<dbReference type="EMBL" id="ABJB010548540">
    <property type="status" value="NOT_ANNOTATED_CDS"/>
    <property type="molecule type" value="Genomic_DNA"/>
</dbReference>
<dbReference type="EnsemblMetazoa" id="ISCW017409-RA">
    <property type="protein sequence ID" value="ISCW017409-PA"/>
    <property type="gene ID" value="ISCW017409"/>
</dbReference>
<dbReference type="VEuPathDB" id="VectorBase:ISCW017409"/>
<dbReference type="EMBL" id="ABJB010892240">
    <property type="status" value="NOT_ANNOTATED_CDS"/>
    <property type="molecule type" value="Genomic_DNA"/>
</dbReference>
<dbReference type="Gene3D" id="2.60.40.10">
    <property type="entry name" value="Immunoglobulins"/>
    <property type="match status" value="2"/>
</dbReference>
<dbReference type="PANTHER" id="PTHR44170:SF6">
    <property type="entry name" value="CONTACTIN"/>
    <property type="match status" value="1"/>
</dbReference>
<dbReference type="GO" id="GO:0016020">
    <property type="term" value="C:membrane"/>
    <property type="evidence" value="ECO:0007669"/>
    <property type="project" value="UniProtKB-SubCell"/>
</dbReference>
<dbReference type="InParanoid" id="A0A1S4LPW0"/>
<dbReference type="Pfam" id="PF13927">
    <property type="entry name" value="Ig_3"/>
    <property type="match status" value="1"/>
</dbReference>
<feature type="domain" description="Ig-like" evidence="3">
    <location>
        <begin position="103"/>
        <end position="189"/>
    </location>
</feature>
<dbReference type="InterPro" id="IPR003598">
    <property type="entry name" value="Ig_sub2"/>
</dbReference>
<dbReference type="PANTHER" id="PTHR44170">
    <property type="entry name" value="PROTEIN SIDEKICK"/>
    <property type="match status" value="1"/>
</dbReference>
<name>A0A1S4LPW0_IXOSC</name>
<dbReference type="InterPro" id="IPR003599">
    <property type="entry name" value="Ig_sub"/>
</dbReference>
<feature type="domain" description="Ig-like" evidence="3">
    <location>
        <begin position="16"/>
        <end position="94"/>
    </location>
</feature>
<dbReference type="SMART" id="SM00408">
    <property type="entry name" value="IGc2"/>
    <property type="match status" value="1"/>
</dbReference>
<accession>A0A1S4LPW0</accession>
<evidence type="ECO:0000256" key="1">
    <source>
        <dbReference type="ARBA" id="ARBA00022737"/>
    </source>
</evidence>
<dbReference type="EMBL" id="ABJB010085064">
    <property type="status" value="NOT_ANNOTATED_CDS"/>
    <property type="molecule type" value="Genomic_DNA"/>
</dbReference>
<dbReference type="InterPro" id="IPR013783">
    <property type="entry name" value="Ig-like_fold"/>
</dbReference>
<evidence type="ECO:0000313" key="5">
    <source>
        <dbReference type="Proteomes" id="UP000001555"/>
    </source>
</evidence>
<reference evidence="5" key="1">
    <citation type="submission" date="2008-03" db="EMBL/GenBank/DDBJ databases">
        <title>Annotation of Ixodes scapularis.</title>
        <authorList>
            <consortium name="Ixodes scapularis Genome Project Consortium"/>
            <person name="Caler E."/>
            <person name="Hannick L.I."/>
            <person name="Bidwell S."/>
            <person name="Joardar V."/>
            <person name="Thiagarajan M."/>
            <person name="Amedeo P."/>
            <person name="Galinsky K.J."/>
            <person name="Schobel S."/>
            <person name="Inman J."/>
            <person name="Hostetler J."/>
            <person name="Miller J."/>
            <person name="Hammond M."/>
            <person name="Megy K."/>
            <person name="Lawson D."/>
            <person name="Kodira C."/>
            <person name="Sutton G."/>
            <person name="Meyer J."/>
            <person name="Hill C.A."/>
            <person name="Birren B."/>
            <person name="Nene V."/>
            <person name="Collins F."/>
            <person name="Alarcon-Chaidez F."/>
            <person name="Wikel S."/>
            <person name="Strausberg R."/>
        </authorList>
    </citation>
    <scope>NUCLEOTIDE SEQUENCE [LARGE SCALE GENOMIC DNA]</scope>
    <source>
        <strain evidence="5">Wikel</strain>
    </source>
</reference>
<organism evidence="4 5">
    <name type="scientific">Ixodes scapularis</name>
    <name type="common">Black-legged tick</name>
    <name type="synonym">Deer tick</name>
    <dbReference type="NCBI Taxonomy" id="6945"/>
    <lineage>
        <taxon>Eukaryota</taxon>
        <taxon>Metazoa</taxon>
        <taxon>Ecdysozoa</taxon>
        <taxon>Arthropoda</taxon>
        <taxon>Chelicerata</taxon>
        <taxon>Arachnida</taxon>
        <taxon>Acari</taxon>
        <taxon>Parasitiformes</taxon>
        <taxon>Ixodida</taxon>
        <taxon>Ixodoidea</taxon>
        <taxon>Ixodidae</taxon>
        <taxon>Ixodinae</taxon>
        <taxon>Ixodes</taxon>
    </lineage>
</organism>
<dbReference type="EMBL" id="ABJB010298232">
    <property type="status" value="NOT_ANNOTATED_CDS"/>
    <property type="molecule type" value="Genomic_DNA"/>
</dbReference>
<dbReference type="InterPro" id="IPR036179">
    <property type="entry name" value="Ig-like_dom_sf"/>
</dbReference>
<dbReference type="VEuPathDB" id="VectorBase:ISCI023928"/>
<reference evidence="4" key="2">
    <citation type="submission" date="2020-05" db="UniProtKB">
        <authorList>
            <consortium name="EnsemblMetazoa"/>
        </authorList>
    </citation>
    <scope>IDENTIFICATION</scope>
    <source>
        <strain evidence="4">wikel</strain>
    </source>
</reference>
<evidence type="ECO:0000259" key="3">
    <source>
        <dbReference type="PROSITE" id="PS50835"/>
    </source>
</evidence>
<dbReference type="PROSITE" id="PS50835">
    <property type="entry name" value="IG_LIKE"/>
    <property type="match status" value="2"/>
</dbReference>
<dbReference type="SUPFAM" id="SSF48726">
    <property type="entry name" value="Immunoglobulin"/>
    <property type="match status" value="2"/>
</dbReference>
<dbReference type="SMART" id="SM00409">
    <property type="entry name" value="IG"/>
    <property type="match status" value="2"/>
</dbReference>
<keyword evidence="2" id="KW-1015">Disulfide bond</keyword>
<sequence>IRRRYDVKVYEEFVIKGNTAVLRCHIPEYVREFVTVTAWQVDEANLTVENDLFPTGELHIRKVDAADAMSRYQCQTQHRLTGETVSSPSSRKLTVRESFAMSPRIVDSRRQVRADKGLSAELPCAAQGEPVPVYQWFRKVRGQAVPLLPGPRLLQLDGTLVAVTDAGLYTCFVNNTSGSDTVDTELQVSGKRV</sequence>
<protein>
    <recommendedName>
        <fullName evidence="3">Ig-like domain-containing protein</fullName>
    </recommendedName>
</protein>
<evidence type="ECO:0000313" key="4">
    <source>
        <dbReference type="EnsemblMetazoa" id="ISCW017409-PA"/>
    </source>
</evidence>
<dbReference type="EMBL" id="ABJB011139021">
    <property type="status" value="NOT_ANNOTATED_CDS"/>
    <property type="molecule type" value="Genomic_DNA"/>
</dbReference>
<dbReference type="GO" id="GO:0007155">
    <property type="term" value="P:cell adhesion"/>
    <property type="evidence" value="ECO:0007669"/>
    <property type="project" value="UniProtKB-ARBA"/>
</dbReference>
<dbReference type="AlphaFoldDB" id="A0A1S4LPW0"/>
<keyword evidence="5" id="KW-1185">Reference proteome</keyword>
<keyword evidence="1" id="KW-0677">Repeat</keyword>
<dbReference type="EMBL" id="ABJB010503133">
    <property type="status" value="NOT_ANNOTATED_CDS"/>
    <property type="molecule type" value="Genomic_DNA"/>
</dbReference>
<proteinExistence type="predicted"/>